<feature type="compositionally biased region" description="Basic and acidic residues" evidence="2">
    <location>
        <begin position="389"/>
        <end position="399"/>
    </location>
</feature>
<feature type="compositionally biased region" description="Acidic residues" evidence="2">
    <location>
        <begin position="178"/>
        <end position="194"/>
    </location>
</feature>
<dbReference type="SMART" id="SM00184">
    <property type="entry name" value="RING"/>
    <property type="match status" value="1"/>
</dbReference>
<evidence type="ECO:0000313" key="5">
    <source>
        <dbReference type="Proteomes" id="UP000193240"/>
    </source>
</evidence>
<dbReference type="InParanoid" id="A0A1Y2LX93"/>
<protein>
    <recommendedName>
        <fullName evidence="3">RING-type domain-containing protein</fullName>
    </recommendedName>
</protein>
<evidence type="ECO:0000259" key="3">
    <source>
        <dbReference type="PROSITE" id="PS50089"/>
    </source>
</evidence>
<keyword evidence="5" id="KW-1185">Reference proteome</keyword>
<feature type="domain" description="RING-type" evidence="3">
    <location>
        <begin position="425"/>
        <end position="472"/>
    </location>
</feature>
<feature type="region of interest" description="Disordered" evidence="2">
    <location>
        <begin position="389"/>
        <end position="417"/>
    </location>
</feature>
<feature type="region of interest" description="Disordered" evidence="2">
    <location>
        <begin position="144"/>
        <end position="210"/>
    </location>
</feature>
<proteinExistence type="predicted"/>
<dbReference type="STRING" id="105696.A0A1Y2LX93"/>
<dbReference type="AlphaFoldDB" id="A0A1Y2LX93"/>
<dbReference type="Pfam" id="PF13920">
    <property type="entry name" value="zf-C3HC4_3"/>
    <property type="match status" value="1"/>
</dbReference>
<dbReference type="GO" id="GO:0016567">
    <property type="term" value="P:protein ubiquitination"/>
    <property type="evidence" value="ECO:0007669"/>
    <property type="project" value="TreeGrafter"/>
</dbReference>
<evidence type="ECO:0000256" key="2">
    <source>
        <dbReference type="SAM" id="MobiDB-lite"/>
    </source>
</evidence>
<dbReference type="InterPro" id="IPR001841">
    <property type="entry name" value="Znf_RING"/>
</dbReference>
<dbReference type="GO" id="GO:0006511">
    <property type="term" value="P:ubiquitin-dependent protein catabolic process"/>
    <property type="evidence" value="ECO:0007669"/>
    <property type="project" value="TreeGrafter"/>
</dbReference>
<dbReference type="Proteomes" id="UP000193240">
    <property type="component" value="Unassembled WGS sequence"/>
</dbReference>
<name>A0A1Y2LX93_EPING</name>
<organism evidence="4 5">
    <name type="scientific">Epicoccum nigrum</name>
    <name type="common">Soil fungus</name>
    <name type="synonym">Epicoccum purpurascens</name>
    <dbReference type="NCBI Taxonomy" id="105696"/>
    <lineage>
        <taxon>Eukaryota</taxon>
        <taxon>Fungi</taxon>
        <taxon>Dikarya</taxon>
        <taxon>Ascomycota</taxon>
        <taxon>Pezizomycotina</taxon>
        <taxon>Dothideomycetes</taxon>
        <taxon>Pleosporomycetidae</taxon>
        <taxon>Pleosporales</taxon>
        <taxon>Pleosporineae</taxon>
        <taxon>Didymellaceae</taxon>
        <taxon>Epicoccum</taxon>
    </lineage>
</organism>
<keyword evidence="1" id="KW-0479">Metal-binding</keyword>
<accession>A0A1Y2LX93</accession>
<dbReference type="GO" id="GO:0008270">
    <property type="term" value="F:zinc ion binding"/>
    <property type="evidence" value="ECO:0007669"/>
    <property type="project" value="UniProtKB-KW"/>
</dbReference>
<dbReference type="PANTHER" id="PTHR22696">
    <property type="entry name" value="E3 UBIQUITIN-PROTEIN LIGASE RNF26"/>
    <property type="match status" value="1"/>
</dbReference>
<reference evidence="4 5" key="1">
    <citation type="journal article" date="2017" name="Genome Announc.">
        <title>Genome sequence of the saprophytic ascomycete Epicoccum nigrum ICMP 19927 strain isolated from New Zealand.</title>
        <authorList>
            <person name="Fokin M."/>
            <person name="Fleetwood D."/>
            <person name="Weir B.S."/>
            <person name="Villas-Boas S.G."/>
        </authorList>
    </citation>
    <scope>NUCLEOTIDE SEQUENCE [LARGE SCALE GENOMIC DNA]</scope>
    <source>
        <strain evidence="4 5">ICMP 19927</strain>
    </source>
</reference>
<feature type="compositionally biased region" description="Basic and acidic residues" evidence="2">
    <location>
        <begin position="146"/>
        <end position="176"/>
    </location>
</feature>
<dbReference type="Gene3D" id="3.30.40.10">
    <property type="entry name" value="Zinc/RING finger domain, C3HC4 (zinc finger)"/>
    <property type="match status" value="1"/>
</dbReference>
<keyword evidence="1" id="KW-0862">Zinc</keyword>
<keyword evidence="1" id="KW-0863">Zinc-finger</keyword>
<evidence type="ECO:0000256" key="1">
    <source>
        <dbReference type="PROSITE-ProRule" id="PRU00175"/>
    </source>
</evidence>
<evidence type="ECO:0000313" key="4">
    <source>
        <dbReference type="EMBL" id="OSS48441.1"/>
    </source>
</evidence>
<dbReference type="PROSITE" id="PS50089">
    <property type="entry name" value="ZF_RING_2"/>
    <property type="match status" value="1"/>
</dbReference>
<dbReference type="OMA" id="LACQVCY"/>
<dbReference type="PANTHER" id="PTHR22696:SF1">
    <property type="entry name" value="E3 UBIQUITIN-PROTEIN LIGASE RNF26"/>
    <property type="match status" value="1"/>
</dbReference>
<dbReference type="InterPro" id="IPR013083">
    <property type="entry name" value="Znf_RING/FYVE/PHD"/>
</dbReference>
<sequence>MAFGIVPIAPLTGLPTVTSHLGRPAGDTGIDSASFAWSLGRGGVYIDGIGFVQRGTRWQGYCWFCKEFWTNRLAATEPPLEISQTRIPEIPDQKEFLEKWFEFHQGYRLARRPDGSEQRIAVIGEPLHEVSPGFLPRTLDQLRAGIENDSRRPENRITRRRLTSEDERPTEPHQSLEDALDSLLEAESDDETREDEIVASLQPSNPNGAVMPQIQLDQLTAPLSQAASRRQRAQERFARVFGTVEDVQQEDYESPLSNLYNRAWNRYRQAEDLRATGDTEAPRLEGLSAQERREIEDQLLWGVMHESQTGQELENNVWSYSPARGNSDAADVTITPPWAAPPATTAPYTEPLTTTSSGSLSQVRLTLEQITSELQRLRVASEAVASARDALHSRVEPERPFPTLDNQPDRPSPKTDSEMTKVLACQVCYQQVADIAVLPCGHMVMCQWCADVVVPVKHSHIPIRPSKCPMCRKQVKQRFKIHTG</sequence>
<feature type="compositionally biased region" description="Basic and acidic residues" evidence="2">
    <location>
        <begin position="407"/>
        <end position="417"/>
    </location>
</feature>
<gene>
    <name evidence="4" type="ORF">B5807_07728</name>
</gene>
<dbReference type="SUPFAM" id="SSF57850">
    <property type="entry name" value="RING/U-box"/>
    <property type="match status" value="1"/>
</dbReference>
<dbReference type="GO" id="GO:0061630">
    <property type="term" value="F:ubiquitin protein ligase activity"/>
    <property type="evidence" value="ECO:0007669"/>
    <property type="project" value="TreeGrafter"/>
</dbReference>
<dbReference type="EMBL" id="KZ107846">
    <property type="protein sequence ID" value="OSS48441.1"/>
    <property type="molecule type" value="Genomic_DNA"/>
</dbReference>